<dbReference type="PANTHER" id="PTHR43335:SF4">
    <property type="entry name" value="ABC TRANSPORTER, ATP-BINDING PROTEIN"/>
    <property type="match status" value="1"/>
</dbReference>
<dbReference type="PANTHER" id="PTHR43335">
    <property type="entry name" value="ABC TRANSPORTER, ATP-BINDING PROTEIN"/>
    <property type="match status" value="1"/>
</dbReference>
<proteinExistence type="inferred from homology"/>
<comment type="caution">
    <text evidence="4">The sequence shown here is derived from an EMBL/GenBank/DDBJ whole genome shotgun (WGS) entry which is preliminary data.</text>
</comment>
<keyword evidence="2" id="KW-0813">Transport</keyword>
<dbReference type="SUPFAM" id="SSF52540">
    <property type="entry name" value="P-loop containing nucleoside triphosphate hydrolases"/>
    <property type="match status" value="1"/>
</dbReference>
<dbReference type="EMBL" id="BARS01047667">
    <property type="protein sequence ID" value="GAG28957.1"/>
    <property type="molecule type" value="Genomic_DNA"/>
</dbReference>
<name>X0X0L2_9ZZZZ</name>
<dbReference type="AlphaFoldDB" id="X0X0L2"/>
<dbReference type="GO" id="GO:0016887">
    <property type="term" value="F:ATP hydrolysis activity"/>
    <property type="evidence" value="ECO:0007669"/>
    <property type="project" value="InterPro"/>
</dbReference>
<dbReference type="Gene3D" id="3.40.50.300">
    <property type="entry name" value="P-loop containing nucleotide triphosphate hydrolases"/>
    <property type="match status" value="1"/>
</dbReference>
<comment type="similarity">
    <text evidence="1">Belongs to the ABC transporter superfamily.</text>
</comment>
<evidence type="ECO:0000256" key="1">
    <source>
        <dbReference type="ARBA" id="ARBA00005417"/>
    </source>
</evidence>
<organism evidence="4">
    <name type="scientific">marine sediment metagenome</name>
    <dbReference type="NCBI Taxonomy" id="412755"/>
    <lineage>
        <taxon>unclassified sequences</taxon>
        <taxon>metagenomes</taxon>
        <taxon>ecological metagenomes</taxon>
    </lineage>
</organism>
<accession>X0X0L2</accession>
<evidence type="ECO:0000313" key="4">
    <source>
        <dbReference type="EMBL" id="GAG28957.1"/>
    </source>
</evidence>
<protein>
    <recommendedName>
        <fullName evidence="3">ABC transporter domain-containing protein</fullName>
    </recommendedName>
</protein>
<dbReference type="GO" id="GO:0005524">
    <property type="term" value="F:ATP binding"/>
    <property type="evidence" value="ECO:0007669"/>
    <property type="project" value="InterPro"/>
</dbReference>
<evidence type="ECO:0000256" key="2">
    <source>
        <dbReference type="ARBA" id="ARBA00022448"/>
    </source>
</evidence>
<evidence type="ECO:0000259" key="3">
    <source>
        <dbReference type="PROSITE" id="PS50893"/>
    </source>
</evidence>
<sequence>MEYAIQIEDLVKIYSRKVTALDGVSLTIEKGDVVGYLGPNGAGKTTTMKILTNLIRPTSGRAYINGVDVNKRPKEALRHIGALIEVPGVYDYLTPHEMLTYFGKVYGMSSKQTNQRIDESLELLNLSDWAREKIGSFSTGMERRLVIAKAILHKPEILILDEPVLGLDPRRMKDIKQLI</sequence>
<feature type="domain" description="ABC transporter" evidence="3">
    <location>
        <begin position="5"/>
        <end position="179"/>
    </location>
</feature>
<feature type="non-terminal residue" evidence="4">
    <location>
        <position position="179"/>
    </location>
</feature>
<dbReference type="InterPro" id="IPR003439">
    <property type="entry name" value="ABC_transporter-like_ATP-bd"/>
</dbReference>
<dbReference type="InterPro" id="IPR027417">
    <property type="entry name" value="P-loop_NTPase"/>
</dbReference>
<dbReference type="PROSITE" id="PS50893">
    <property type="entry name" value="ABC_TRANSPORTER_2"/>
    <property type="match status" value="1"/>
</dbReference>
<dbReference type="Pfam" id="PF00005">
    <property type="entry name" value="ABC_tran"/>
    <property type="match status" value="1"/>
</dbReference>
<reference evidence="4" key="1">
    <citation type="journal article" date="2014" name="Front. Microbiol.">
        <title>High frequency of phylogenetically diverse reductive dehalogenase-homologous genes in deep subseafloor sedimentary metagenomes.</title>
        <authorList>
            <person name="Kawai M."/>
            <person name="Futagami T."/>
            <person name="Toyoda A."/>
            <person name="Takaki Y."/>
            <person name="Nishi S."/>
            <person name="Hori S."/>
            <person name="Arai W."/>
            <person name="Tsubouchi T."/>
            <person name="Morono Y."/>
            <person name="Uchiyama I."/>
            <person name="Ito T."/>
            <person name="Fujiyama A."/>
            <person name="Inagaki F."/>
            <person name="Takami H."/>
        </authorList>
    </citation>
    <scope>NUCLEOTIDE SEQUENCE</scope>
    <source>
        <strain evidence="4">Expedition CK06-06</strain>
    </source>
</reference>
<gene>
    <name evidence="4" type="ORF">S01H1_71572</name>
</gene>